<organism evidence="1 3">
    <name type="scientific">Pseudomonas helleri</name>
    <dbReference type="NCBI Taxonomy" id="1608996"/>
    <lineage>
        <taxon>Bacteria</taxon>
        <taxon>Pseudomonadati</taxon>
        <taxon>Pseudomonadota</taxon>
        <taxon>Gammaproteobacteria</taxon>
        <taxon>Pseudomonadales</taxon>
        <taxon>Pseudomonadaceae</taxon>
        <taxon>Pseudomonas</taxon>
    </lineage>
</organism>
<sequence>MPAARDCTTVVSSLKRLECFDQAAGTPIRSMAPQPITYVGRMLPIVDLVQRNEARRSPGDFRFLISHWPELDDERAQRVVISAPALGAFAPRPTLAISCESKITRLQLVLDEPSKRNKHRIQLFADDKPVSNATWQVMDEAGLVVEFSRGLPTIALLRQIMGSQRLELKSTQDAALNGLVFDAQGLDALIAQERQACRW</sequence>
<reference evidence="3 4" key="1">
    <citation type="submission" date="2019-10" db="EMBL/GenBank/DDBJ databases">
        <title>Evaluation of single-gene subtyping targets for Pseudomonas.</title>
        <authorList>
            <person name="Reichler S.J."/>
            <person name="Orsi R.H."/>
            <person name="Wiedmann M."/>
            <person name="Martin N.H."/>
            <person name="Murphy S.I."/>
        </authorList>
    </citation>
    <scope>NUCLEOTIDE SEQUENCE [LARGE SCALE GENOMIC DNA]</scope>
    <source>
        <strain evidence="2 4">FSL R10-3254</strain>
        <strain evidence="1 3">FSL R10-3257</strain>
    </source>
</reference>
<protein>
    <submittedName>
        <fullName evidence="1">Type VI secretion system-associated protein TagO</fullName>
    </submittedName>
</protein>
<dbReference type="Proteomes" id="UP000489190">
    <property type="component" value="Unassembled WGS sequence"/>
</dbReference>
<evidence type="ECO:0000313" key="4">
    <source>
        <dbReference type="Proteomes" id="UP000489190"/>
    </source>
</evidence>
<dbReference type="InterPro" id="IPR017738">
    <property type="entry name" value="T6SS-assoc_VCA0118"/>
</dbReference>
<name>A0A6A7YJQ7_9PSED</name>
<gene>
    <name evidence="1" type="primary">tagO</name>
    <name evidence="2" type="ORF">GHO39_18660</name>
    <name evidence="1" type="ORF">GHO40_22595</name>
</gene>
<proteinExistence type="predicted"/>
<evidence type="ECO:0000313" key="3">
    <source>
        <dbReference type="Proteomes" id="UP000441404"/>
    </source>
</evidence>
<dbReference type="NCBIfam" id="TIGR03360">
    <property type="entry name" value="VI_minor_1"/>
    <property type="match status" value="1"/>
</dbReference>
<dbReference type="EMBL" id="WIWI01000053">
    <property type="protein sequence ID" value="MQT91140.1"/>
    <property type="molecule type" value="Genomic_DNA"/>
</dbReference>
<dbReference type="Proteomes" id="UP000441404">
    <property type="component" value="Unassembled WGS sequence"/>
</dbReference>
<dbReference type="OrthoDB" id="7831428at2"/>
<accession>A0A6A7YJQ7</accession>
<dbReference type="AlphaFoldDB" id="A0A6A7YJQ7"/>
<comment type="caution">
    <text evidence="1">The sequence shown here is derived from an EMBL/GenBank/DDBJ whole genome shotgun (WGS) entry which is preliminary data.</text>
</comment>
<dbReference type="Pfam" id="PF11319">
    <property type="entry name" value="VasI"/>
    <property type="match status" value="1"/>
</dbReference>
<evidence type="ECO:0000313" key="1">
    <source>
        <dbReference type="EMBL" id="MQT49493.1"/>
    </source>
</evidence>
<evidence type="ECO:0000313" key="2">
    <source>
        <dbReference type="EMBL" id="MQT91140.1"/>
    </source>
</evidence>
<dbReference type="EMBL" id="WIWJ01000056">
    <property type="protein sequence ID" value="MQT49493.1"/>
    <property type="molecule type" value="Genomic_DNA"/>
</dbReference>